<evidence type="ECO:0000256" key="1">
    <source>
        <dbReference type="SAM" id="MobiDB-lite"/>
    </source>
</evidence>
<keyword evidence="3" id="KW-1185">Reference proteome</keyword>
<organism evidence="2 3">
    <name type="scientific">Athelia psychrophila</name>
    <dbReference type="NCBI Taxonomy" id="1759441"/>
    <lineage>
        <taxon>Eukaryota</taxon>
        <taxon>Fungi</taxon>
        <taxon>Dikarya</taxon>
        <taxon>Basidiomycota</taxon>
        <taxon>Agaricomycotina</taxon>
        <taxon>Agaricomycetes</taxon>
        <taxon>Agaricomycetidae</taxon>
        <taxon>Atheliales</taxon>
        <taxon>Atheliaceae</taxon>
        <taxon>Athelia</taxon>
    </lineage>
</organism>
<feature type="compositionally biased region" description="Basic and acidic residues" evidence="1">
    <location>
        <begin position="7"/>
        <end position="17"/>
    </location>
</feature>
<accession>A0A167T4N3</accession>
<protein>
    <submittedName>
        <fullName evidence="2">Uncharacterized protein</fullName>
    </submittedName>
</protein>
<gene>
    <name evidence="2" type="ORF">FIBSPDRAFT_905736</name>
</gene>
<reference evidence="2 3" key="1">
    <citation type="journal article" date="2016" name="Mol. Biol. Evol.">
        <title>Comparative Genomics of Early-Diverging Mushroom-Forming Fungi Provides Insights into the Origins of Lignocellulose Decay Capabilities.</title>
        <authorList>
            <person name="Nagy L.G."/>
            <person name="Riley R."/>
            <person name="Tritt A."/>
            <person name="Adam C."/>
            <person name="Daum C."/>
            <person name="Floudas D."/>
            <person name="Sun H."/>
            <person name="Yadav J.S."/>
            <person name="Pangilinan J."/>
            <person name="Larsson K.H."/>
            <person name="Matsuura K."/>
            <person name="Barry K."/>
            <person name="Labutti K."/>
            <person name="Kuo R."/>
            <person name="Ohm R.A."/>
            <person name="Bhattacharya S.S."/>
            <person name="Shirouzu T."/>
            <person name="Yoshinaga Y."/>
            <person name="Martin F.M."/>
            <person name="Grigoriev I.V."/>
            <person name="Hibbett D.S."/>
        </authorList>
    </citation>
    <scope>NUCLEOTIDE SEQUENCE [LARGE SCALE GENOMIC DNA]</scope>
    <source>
        <strain evidence="2 3">CBS 109695</strain>
    </source>
</reference>
<dbReference type="AlphaFoldDB" id="A0A167T4N3"/>
<sequence length="185" mass="22374">MPPTERSSVRSEGSGRERKVRRRKNENEGTRSERTGTFRKRSEHEARRRAGSLKHEAGQEVEERREARRYCACVADGDACWKHEAWMRGYDRWSVMMRRRECGDTKGQMRRRIRMRSADVTADGWMKYEYECEARMRRRMERWWMRMWMRMRMRMMMLYFVGILRREGVPLGLCQSGTGTSKLDL</sequence>
<dbReference type="Proteomes" id="UP000076532">
    <property type="component" value="Unassembled WGS sequence"/>
</dbReference>
<dbReference type="EMBL" id="KV418468">
    <property type="protein sequence ID" value="KZP02559.1"/>
    <property type="molecule type" value="Genomic_DNA"/>
</dbReference>
<feature type="region of interest" description="Disordered" evidence="1">
    <location>
        <begin position="1"/>
        <end position="60"/>
    </location>
</feature>
<proteinExistence type="predicted"/>
<evidence type="ECO:0000313" key="2">
    <source>
        <dbReference type="EMBL" id="KZP02559.1"/>
    </source>
</evidence>
<feature type="compositionally biased region" description="Basic and acidic residues" evidence="1">
    <location>
        <begin position="25"/>
        <end position="60"/>
    </location>
</feature>
<name>A0A167T4N3_9AGAM</name>
<evidence type="ECO:0000313" key="3">
    <source>
        <dbReference type="Proteomes" id="UP000076532"/>
    </source>
</evidence>